<proteinExistence type="predicted"/>
<dbReference type="AlphaFoldDB" id="A0A381WKM0"/>
<feature type="region of interest" description="Disordered" evidence="1">
    <location>
        <begin position="111"/>
        <end position="137"/>
    </location>
</feature>
<feature type="non-terminal residue" evidence="2">
    <location>
        <position position="1"/>
    </location>
</feature>
<gene>
    <name evidence="2" type="ORF">METZ01_LOCUS105910</name>
</gene>
<accession>A0A381WKM0</accession>
<protein>
    <submittedName>
        <fullName evidence="2">Uncharacterized protein</fullName>
    </submittedName>
</protein>
<dbReference type="EMBL" id="UINC01012107">
    <property type="protein sequence ID" value="SVA53056.1"/>
    <property type="molecule type" value="Genomic_DNA"/>
</dbReference>
<evidence type="ECO:0000313" key="2">
    <source>
        <dbReference type="EMBL" id="SVA53056.1"/>
    </source>
</evidence>
<reference evidence="2" key="1">
    <citation type="submission" date="2018-05" db="EMBL/GenBank/DDBJ databases">
        <authorList>
            <person name="Lanie J.A."/>
            <person name="Ng W.-L."/>
            <person name="Kazmierczak K.M."/>
            <person name="Andrzejewski T.M."/>
            <person name="Davidsen T.M."/>
            <person name="Wayne K.J."/>
            <person name="Tettelin H."/>
            <person name="Glass J.I."/>
            <person name="Rusch D."/>
            <person name="Podicherti R."/>
            <person name="Tsui H.-C.T."/>
            <person name="Winkler M.E."/>
        </authorList>
    </citation>
    <scope>NUCLEOTIDE SEQUENCE</scope>
</reference>
<name>A0A381WKM0_9ZZZZ</name>
<feature type="non-terminal residue" evidence="2">
    <location>
        <position position="137"/>
    </location>
</feature>
<sequence length="137" mass="15704">VSQKEISKSLELLEKDWDIDPIIKDFHLGKRDDVSENSIKVKDIVFHIPFLNKIKKFILWKCFWPDCSNCCTRQGRLPLTSHDLITIGSGMKYQKTSDFIKNETVMATWQEPSPGGGSTTLTSINLKRKEDETEADD</sequence>
<evidence type="ECO:0000256" key="1">
    <source>
        <dbReference type="SAM" id="MobiDB-lite"/>
    </source>
</evidence>
<organism evidence="2">
    <name type="scientific">marine metagenome</name>
    <dbReference type="NCBI Taxonomy" id="408172"/>
    <lineage>
        <taxon>unclassified sequences</taxon>
        <taxon>metagenomes</taxon>
        <taxon>ecological metagenomes</taxon>
    </lineage>
</organism>